<keyword evidence="4" id="KW-0521">NADP</keyword>
<proteinExistence type="predicted"/>
<comment type="cofactor">
    <cofactor evidence="1">
        <name>FAD</name>
        <dbReference type="ChEBI" id="CHEBI:57692"/>
    </cofactor>
</comment>
<keyword evidence="5" id="KW-0560">Oxidoreductase</keyword>
<evidence type="ECO:0000313" key="7">
    <source>
        <dbReference type="EMBL" id="OQD88610.1"/>
    </source>
</evidence>
<dbReference type="STRING" id="60172.A0A1V6QHA8"/>
<evidence type="ECO:0000256" key="6">
    <source>
        <dbReference type="ARBA" id="ARBA00023033"/>
    </source>
</evidence>
<dbReference type="PRINTS" id="PR00411">
    <property type="entry name" value="PNDRDTASEI"/>
</dbReference>
<dbReference type="Pfam" id="PF00743">
    <property type="entry name" value="FMO-like"/>
    <property type="match status" value="1"/>
</dbReference>
<organism evidence="7 8">
    <name type="scientific">Penicillium solitum</name>
    <dbReference type="NCBI Taxonomy" id="60172"/>
    <lineage>
        <taxon>Eukaryota</taxon>
        <taxon>Fungi</taxon>
        <taxon>Dikarya</taxon>
        <taxon>Ascomycota</taxon>
        <taxon>Pezizomycotina</taxon>
        <taxon>Eurotiomycetes</taxon>
        <taxon>Eurotiomycetidae</taxon>
        <taxon>Eurotiales</taxon>
        <taxon>Aspergillaceae</taxon>
        <taxon>Penicillium</taxon>
    </lineage>
</organism>
<dbReference type="AlphaFoldDB" id="A0A1V6QHA8"/>
<evidence type="ECO:0000256" key="5">
    <source>
        <dbReference type="ARBA" id="ARBA00023002"/>
    </source>
</evidence>
<dbReference type="InterPro" id="IPR020946">
    <property type="entry name" value="Flavin_mOase-like"/>
</dbReference>
<keyword evidence="2" id="KW-0285">Flavoprotein</keyword>
<dbReference type="PANTHER" id="PTHR43872:SF1">
    <property type="entry name" value="MONOOXYGENASE, PUTATIVE (AFU_ORTHOLOGUE AFUA_8G02570)-RELATED"/>
    <property type="match status" value="1"/>
</dbReference>
<dbReference type="GO" id="GO:0050661">
    <property type="term" value="F:NADP binding"/>
    <property type="evidence" value="ECO:0007669"/>
    <property type="project" value="InterPro"/>
</dbReference>
<dbReference type="Proteomes" id="UP000191612">
    <property type="component" value="Unassembled WGS sequence"/>
</dbReference>
<name>A0A1V6QHA8_9EURO</name>
<sequence length="503" mass="56963">MNGINGRNETKHFDIIIVGAGISGINAAYRVQDQLPGYSYTILEARTDLGGTWDLFKYPGIRSDSDLFTFGFQFNPWSRDNPIAEGSAIKEYVRDTATKYGIDKHILYNHRMSSADWSSDENTWSLAVDHNDSQHTYTARYVIFGTGYYNYKDPLKADIPGLDAFQGQIVHPQFWPEDLQYKDKKVVIIGSGATAITLLPNLADHAARVTMLQRSPTYILSVPNRSSSSSRWLSYLLPNALYSRMQRMIWIYTTRIFFLFCQRFPNFARWLLKLNVRKQLPNHIPYDPHFKPRYNPWEQRLCVCPDGDLFRSLRQGKADVKTDTIREVTKNGIILNSGEQLDADIIITATGLRLQIAGGSALSVDGKKIDVGDKYLWNGIMLQDLPNAAFVIGYTNASWSLGSDATALFVCRLLKELESRKLIAAVPRLKEKDAAALQDRPLLNLKSTYFSLAGRVLPKAADRGPWQPRDHYLKDLKFAHSGDIDTGLEFVQGPNLRLRPKIS</sequence>
<dbReference type="GO" id="GO:0050660">
    <property type="term" value="F:flavin adenine dinucleotide binding"/>
    <property type="evidence" value="ECO:0007669"/>
    <property type="project" value="InterPro"/>
</dbReference>
<accession>A0A1V6QHA8</accession>
<dbReference type="InterPro" id="IPR036188">
    <property type="entry name" value="FAD/NAD-bd_sf"/>
</dbReference>
<gene>
    <name evidence="7" type="ORF">PENSOL_c069G03562</name>
</gene>
<protein>
    <recommendedName>
        <fullName evidence="9">FAD/NAD(P)-binding domain-containing protein</fullName>
    </recommendedName>
</protein>
<dbReference type="Gene3D" id="3.50.50.60">
    <property type="entry name" value="FAD/NAD(P)-binding domain"/>
    <property type="match status" value="2"/>
</dbReference>
<evidence type="ECO:0000256" key="4">
    <source>
        <dbReference type="ARBA" id="ARBA00022857"/>
    </source>
</evidence>
<dbReference type="EMBL" id="MDYO01000069">
    <property type="protein sequence ID" value="OQD88610.1"/>
    <property type="molecule type" value="Genomic_DNA"/>
</dbReference>
<comment type="caution">
    <text evidence="7">The sequence shown here is derived from an EMBL/GenBank/DDBJ whole genome shotgun (WGS) entry which is preliminary data.</text>
</comment>
<keyword evidence="6" id="KW-0503">Monooxygenase</keyword>
<dbReference type="SUPFAM" id="SSF51905">
    <property type="entry name" value="FAD/NAD(P)-binding domain"/>
    <property type="match status" value="1"/>
</dbReference>
<keyword evidence="8" id="KW-1185">Reference proteome</keyword>
<dbReference type="FunFam" id="3.50.50.60:FF:000228">
    <property type="entry name" value="FAD-containing monooxygenase EthA"/>
    <property type="match status" value="1"/>
</dbReference>
<keyword evidence="3" id="KW-0274">FAD</keyword>
<evidence type="ECO:0008006" key="9">
    <source>
        <dbReference type="Google" id="ProtNLM"/>
    </source>
</evidence>
<evidence type="ECO:0000256" key="1">
    <source>
        <dbReference type="ARBA" id="ARBA00001974"/>
    </source>
</evidence>
<dbReference type="PANTHER" id="PTHR43872">
    <property type="entry name" value="MONOOXYGENASE, PUTATIVE (AFU_ORTHOLOGUE AFUA_8G02570)-RELATED"/>
    <property type="match status" value="1"/>
</dbReference>
<dbReference type="GO" id="GO:0004499">
    <property type="term" value="F:N,N-dimethylaniline monooxygenase activity"/>
    <property type="evidence" value="ECO:0007669"/>
    <property type="project" value="InterPro"/>
</dbReference>
<dbReference type="InterPro" id="IPR051820">
    <property type="entry name" value="FAD-binding_MO"/>
</dbReference>
<evidence type="ECO:0000313" key="8">
    <source>
        <dbReference type="Proteomes" id="UP000191612"/>
    </source>
</evidence>
<reference evidence="8" key="1">
    <citation type="journal article" date="2017" name="Nat. Microbiol.">
        <title>Global analysis of biosynthetic gene clusters reveals vast potential of secondary metabolite production in Penicillium species.</title>
        <authorList>
            <person name="Nielsen J.C."/>
            <person name="Grijseels S."/>
            <person name="Prigent S."/>
            <person name="Ji B."/>
            <person name="Dainat J."/>
            <person name="Nielsen K.F."/>
            <person name="Frisvad J.C."/>
            <person name="Workman M."/>
            <person name="Nielsen J."/>
        </authorList>
    </citation>
    <scope>NUCLEOTIDE SEQUENCE [LARGE SCALE GENOMIC DNA]</scope>
    <source>
        <strain evidence="8">IBT 29525</strain>
    </source>
</reference>
<evidence type="ECO:0000256" key="2">
    <source>
        <dbReference type="ARBA" id="ARBA00022630"/>
    </source>
</evidence>
<evidence type="ECO:0000256" key="3">
    <source>
        <dbReference type="ARBA" id="ARBA00022827"/>
    </source>
</evidence>